<protein>
    <submittedName>
        <fullName evidence="1">Uncharacterized protein</fullName>
    </submittedName>
</protein>
<gene>
    <name evidence="1" type="ORF">NPIL_32801</name>
</gene>
<organism evidence="1 2">
    <name type="scientific">Nephila pilipes</name>
    <name type="common">Giant wood spider</name>
    <name type="synonym">Nephila maculata</name>
    <dbReference type="NCBI Taxonomy" id="299642"/>
    <lineage>
        <taxon>Eukaryota</taxon>
        <taxon>Metazoa</taxon>
        <taxon>Ecdysozoa</taxon>
        <taxon>Arthropoda</taxon>
        <taxon>Chelicerata</taxon>
        <taxon>Arachnida</taxon>
        <taxon>Araneae</taxon>
        <taxon>Araneomorphae</taxon>
        <taxon>Entelegynae</taxon>
        <taxon>Araneoidea</taxon>
        <taxon>Nephilidae</taxon>
        <taxon>Nephila</taxon>
    </lineage>
</organism>
<comment type="caution">
    <text evidence="1">The sequence shown here is derived from an EMBL/GenBank/DDBJ whole genome shotgun (WGS) entry which is preliminary data.</text>
</comment>
<dbReference type="Proteomes" id="UP000887013">
    <property type="component" value="Unassembled WGS sequence"/>
</dbReference>
<dbReference type="EMBL" id="BMAW01055543">
    <property type="protein sequence ID" value="GFT01405.1"/>
    <property type="molecule type" value="Genomic_DNA"/>
</dbReference>
<dbReference type="OrthoDB" id="10528818at2759"/>
<name>A0A8X6N920_NEPPI</name>
<proteinExistence type="predicted"/>
<sequence>MNDPEFFKHNLHTQLTEEESILRIGGPLSSENSAYKEHQVLAMGFKYASIQNSPSAIALKTGLWIFWTATGVSSLGKYIRSTVCNSLGSKIPSS</sequence>
<reference evidence="1" key="1">
    <citation type="submission" date="2020-08" db="EMBL/GenBank/DDBJ databases">
        <title>Multicomponent nature underlies the extraordinary mechanical properties of spider dragline silk.</title>
        <authorList>
            <person name="Kono N."/>
            <person name="Nakamura H."/>
            <person name="Mori M."/>
            <person name="Yoshida Y."/>
            <person name="Ohtoshi R."/>
            <person name="Malay A.D."/>
            <person name="Moran D.A.P."/>
            <person name="Tomita M."/>
            <person name="Numata K."/>
            <person name="Arakawa K."/>
        </authorList>
    </citation>
    <scope>NUCLEOTIDE SEQUENCE</scope>
</reference>
<evidence type="ECO:0000313" key="1">
    <source>
        <dbReference type="EMBL" id="GFT01405.1"/>
    </source>
</evidence>
<accession>A0A8X6N920</accession>
<evidence type="ECO:0000313" key="2">
    <source>
        <dbReference type="Proteomes" id="UP000887013"/>
    </source>
</evidence>
<dbReference type="AlphaFoldDB" id="A0A8X6N920"/>
<keyword evidence="2" id="KW-1185">Reference proteome</keyword>